<dbReference type="InterPro" id="IPR036397">
    <property type="entry name" value="RNaseH_sf"/>
</dbReference>
<dbReference type="Pfam" id="PF13683">
    <property type="entry name" value="rve_3"/>
    <property type="match status" value="1"/>
</dbReference>
<proteinExistence type="predicted"/>
<keyword evidence="1" id="KW-1133">Transmembrane helix</keyword>
<organism evidence="3 4">
    <name type="scientific">Actinacidiphila cocklensis</name>
    <dbReference type="NCBI Taxonomy" id="887465"/>
    <lineage>
        <taxon>Bacteria</taxon>
        <taxon>Bacillati</taxon>
        <taxon>Actinomycetota</taxon>
        <taxon>Actinomycetes</taxon>
        <taxon>Kitasatosporales</taxon>
        <taxon>Streptomycetaceae</taxon>
        <taxon>Actinacidiphila</taxon>
    </lineage>
</organism>
<feature type="domain" description="Integrase catalytic" evidence="2">
    <location>
        <begin position="179"/>
        <end position="344"/>
    </location>
</feature>
<keyword evidence="1" id="KW-0812">Transmembrane</keyword>
<keyword evidence="4" id="KW-1185">Reference proteome</keyword>
<dbReference type="PROSITE" id="PS50994">
    <property type="entry name" value="INTEGRASE"/>
    <property type="match status" value="1"/>
</dbReference>
<dbReference type="InterPro" id="IPR009057">
    <property type="entry name" value="Homeodomain-like_sf"/>
</dbReference>
<comment type="caution">
    <text evidence="3">The sequence shown here is derived from an EMBL/GenBank/DDBJ whole genome shotgun (WGS) entry which is preliminary data.</text>
</comment>
<dbReference type="GO" id="GO:0003676">
    <property type="term" value="F:nucleic acid binding"/>
    <property type="evidence" value="ECO:0007669"/>
    <property type="project" value="InterPro"/>
</dbReference>
<dbReference type="EMBL" id="CAJSLV010000060">
    <property type="protein sequence ID" value="CAG6395286.1"/>
    <property type="molecule type" value="Genomic_DNA"/>
</dbReference>
<protein>
    <submittedName>
        <fullName evidence="3">Integrase</fullName>
    </submittedName>
</protein>
<dbReference type="GO" id="GO:0015074">
    <property type="term" value="P:DNA integration"/>
    <property type="evidence" value="ECO:0007669"/>
    <property type="project" value="InterPro"/>
</dbReference>
<evidence type="ECO:0000256" key="1">
    <source>
        <dbReference type="SAM" id="Phobius"/>
    </source>
</evidence>
<dbReference type="SUPFAM" id="SSF46689">
    <property type="entry name" value="Homeodomain-like"/>
    <property type="match status" value="1"/>
</dbReference>
<evidence type="ECO:0000313" key="3">
    <source>
        <dbReference type="EMBL" id="CAG6395286.1"/>
    </source>
</evidence>
<name>A0A9W4GSG0_9ACTN</name>
<dbReference type="AlphaFoldDB" id="A0A9W4GSG0"/>
<reference evidence="3" key="1">
    <citation type="submission" date="2021-05" db="EMBL/GenBank/DDBJ databases">
        <authorList>
            <person name="Arsene-Ploetze F."/>
        </authorList>
    </citation>
    <scope>NUCLEOTIDE SEQUENCE</scope>
    <source>
        <strain evidence="3">DSM 42138</strain>
    </source>
</reference>
<accession>A0A9W4GSG0</accession>
<dbReference type="SUPFAM" id="SSF53098">
    <property type="entry name" value="Ribonuclease H-like"/>
    <property type="match status" value="1"/>
</dbReference>
<dbReference type="Proteomes" id="UP001152519">
    <property type="component" value="Unassembled WGS sequence"/>
</dbReference>
<feature type="transmembrane region" description="Helical" evidence="1">
    <location>
        <begin position="12"/>
        <end position="30"/>
    </location>
</feature>
<dbReference type="Gene3D" id="3.30.420.10">
    <property type="entry name" value="Ribonuclease H-like superfamily/Ribonuclease H"/>
    <property type="match status" value="1"/>
</dbReference>
<keyword evidence="1" id="KW-0472">Membrane</keyword>
<dbReference type="InterPro" id="IPR001584">
    <property type="entry name" value="Integrase_cat-core"/>
</dbReference>
<gene>
    <name evidence="3" type="ORF">SCOCK_300095</name>
</gene>
<evidence type="ECO:0000259" key="2">
    <source>
        <dbReference type="PROSITE" id="PS50994"/>
    </source>
</evidence>
<sequence length="371" mass="42629">MRNPAKVPEQRLFLVWDPCFVILSTVYAVTRRLLSLPALLLRRDVAKDAELLVLRHENAVLRRQVPRVRYEPADRLWFAALSHLIPRRRWAQVFPITPATLLAWHRKLVAKKWDYSRRRRPGRPPTATAVKALILRMAADNPEWGHRRIHGELTRLGHRIAASTVWNILNQAGIDPAPRRTGPTWKQFLTAQAEHIVSVDFLHVDTINLTRIYALVLLEHRNRRAHLLGVTANPTGPWTTQAARKFLMDAMDTPNRKFLIRDRGSQFTDAGLRVLKSPPQAPKANAHCERFIGTLCRELLDQTLIINEQHLRRTLTGYLKHHNEHRPHRALSQLCPSQAETGPPRPIDLTEHRVHRTAVLGGLINEYQIAS</sequence>
<dbReference type="InterPro" id="IPR012337">
    <property type="entry name" value="RNaseH-like_sf"/>
</dbReference>
<evidence type="ECO:0000313" key="4">
    <source>
        <dbReference type="Proteomes" id="UP001152519"/>
    </source>
</evidence>